<name>A0AB39T8S7_9ACTN</name>
<dbReference type="InterPro" id="IPR025295">
    <property type="entry name" value="eCIS_core_dom"/>
</dbReference>
<dbReference type="InterPro" id="IPR054338">
    <property type="entry name" value="Tse3_cat"/>
</dbReference>
<feature type="domain" description="eCIS core" evidence="2">
    <location>
        <begin position="50"/>
        <end position="123"/>
    </location>
</feature>
<gene>
    <name evidence="4" type="ORF">AB5J54_37450</name>
</gene>
<evidence type="ECO:0000313" key="4">
    <source>
        <dbReference type="EMBL" id="XDQ75865.1"/>
    </source>
</evidence>
<evidence type="ECO:0000259" key="3">
    <source>
        <dbReference type="Pfam" id="PF22115"/>
    </source>
</evidence>
<evidence type="ECO:0000259" key="2">
    <source>
        <dbReference type="Pfam" id="PF13699"/>
    </source>
</evidence>
<dbReference type="Pfam" id="PF13699">
    <property type="entry name" value="eCIS_core"/>
    <property type="match status" value="1"/>
</dbReference>
<feature type="region of interest" description="Disordered" evidence="1">
    <location>
        <begin position="1"/>
        <end position="53"/>
    </location>
</feature>
<reference evidence="4" key="1">
    <citation type="submission" date="2024-07" db="EMBL/GenBank/DDBJ databases">
        <authorList>
            <person name="Yu S.T."/>
        </authorList>
    </citation>
    <scope>NUCLEOTIDE SEQUENCE</scope>
    <source>
        <strain evidence="4">R44</strain>
    </source>
</reference>
<dbReference type="Pfam" id="PF22115">
    <property type="entry name" value="T6SS_Tse3_cat"/>
    <property type="match status" value="1"/>
</dbReference>
<feature type="compositionally biased region" description="Basic and acidic residues" evidence="1">
    <location>
        <begin position="1"/>
        <end position="11"/>
    </location>
</feature>
<dbReference type="RefSeq" id="WP_369148401.1">
    <property type="nucleotide sequence ID" value="NZ_CP163444.1"/>
</dbReference>
<protein>
    <submittedName>
        <fullName evidence="4">DUF4157 domain-containing protein</fullName>
    </submittedName>
</protein>
<feature type="domain" description="Peptidoglycan muramidase Tse3 catalytic" evidence="3">
    <location>
        <begin position="312"/>
        <end position="477"/>
    </location>
</feature>
<accession>A0AB39T8S7</accession>
<dbReference type="EMBL" id="CP163444">
    <property type="protein sequence ID" value="XDQ75865.1"/>
    <property type="molecule type" value="Genomic_DNA"/>
</dbReference>
<proteinExistence type="predicted"/>
<evidence type="ECO:0000256" key="1">
    <source>
        <dbReference type="SAM" id="MobiDB-lite"/>
    </source>
</evidence>
<organism evidence="4">
    <name type="scientific">Streptomyces sp. R44</name>
    <dbReference type="NCBI Taxonomy" id="3238633"/>
    <lineage>
        <taxon>Bacteria</taxon>
        <taxon>Bacillati</taxon>
        <taxon>Actinomycetota</taxon>
        <taxon>Actinomycetes</taxon>
        <taxon>Kitasatosporales</taxon>
        <taxon>Streptomycetaceae</taxon>
        <taxon>Streptomyces</taxon>
    </lineage>
</organism>
<dbReference type="AlphaFoldDB" id="A0AB39T8S7"/>
<sequence length="552" mass="59309">MTPDMTHERPAPRPATTPATTERETTAAALRLSDAWQTRPAETSGPTDALPRPLTTLLDRSFDVDLSAVRVHSDPRAERDARAIGAVAFTRGHEIFGGPLLTSATAEGRRALTHEAVHAAGQLRSGRSHVQRLSRAGETGDLLEWWDTADDAVKALDLLAGMRDPDFDDTLADIVRGSQLTRLLGRLPGRAHVVRFLRLVGDRATPAHQAAVMAHYPFANMTPESQLEVYGRKFIASRGARPAPPDPALQALVERHPSAAFSGGGATGTSPADAPMSVWEMLGLRKQAKAAAATPGGLDEAKYVRKPGLEMLYDWSNPLKGDLTGPGSWLAGVSRTDRVGQAQLLLRLPIATRAPGAYDGRPPTRAEVIRSAAAAHRLGPEVVAAIILAEQRDQSPREDAADYQGAVMGKSSSVSIGLGQVTVRTAREKNLFADLVSPSMQTWLATNTEATTQAIAHMLASDEFNIFAVARYIRMVADQGATLSLASLPSTAAWTPAIDLSVYARHSSAWTEDHVKLLGSEYTSKPWDDNLVPAWGDFVLEAYRDVRAAGVF</sequence>